<evidence type="ECO:0000313" key="2">
    <source>
        <dbReference type="Proteomes" id="UP001060085"/>
    </source>
</evidence>
<evidence type="ECO:0000313" key="1">
    <source>
        <dbReference type="EMBL" id="KAI5672203.1"/>
    </source>
</evidence>
<name>A0ACC0BHZ4_CATRO</name>
<accession>A0ACC0BHZ4</accession>
<organism evidence="1 2">
    <name type="scientific">Catharanthus roseus</name>
    <name type="common">Madagascar periwinkle</name>
    <name type="synonym">Vinca rosea</name>
    <dbReference type="NCBI Taxonomy" id="4058"/>
    <lineage>
        <taxon>Eukaryota</taxon>
        <taxon>Viridiplantae</taxon>
        <taxon>Streptophyta</taxon>
        <taxon>Embryophyta</taxon>
        <taxon>Tracheophyta</taxon>
        <taxon>Spermatophyta</taxon>
        <taxon>Magnoliopsida</taxon>
        <taxon>eudicotyledons</taxon>
        <taxon>Gunneridae</taxon>
        <taxon>Pentapetalae</taxon>
        <taxon>asterids</taxon>
        <taxon>lamiids</taxon>
        <taxon>Gentianales</taxon>
        <taxon>Apocynaceae</taxon>
        <taxon>Rauvolfioideae</taxon>
        <taxon>Vinceae</taxon>
        <taxon>Catharanthinae</taxon>
        <taxon>Catharanthus</taxon>
    </lineage>
</organism>
<dbReference type="EMBL" id="CM044703">
    <property type="protein sequence ID" value="KAI5672203.1"/>
    <property type="molecule type" value="Genomic_DNA"/>
</dbReference>
<gene>
    <name evidence="1" type="ORF">M9H77_12567</name>
</gene>
<dbReference type="Proteomes" id="UP001060085">
    <property type="component" value="Linkage Group LG03"/>
</dbReference>
<comment type="caution">
    <text evidence="1">The sequence shown here is derived from an EMBL/GenBank/DDBJ whole genome shotgun (WGS) entry which is preliminary data.</text>
</comment>
<keyword evidence="2" id="KW-1185">Reference proteome</keyword>
<proteinExistence type="predicted"/>
<reference evidence="2" key="1">
    <citation type="journal article" date="2023" name="Nat. Plants">
        <title>Single-cell RNA sequencing provides a high-resolution roadmap for understanding the multicellular compartmentation of specialized metabolism.</title>
        <authorList>
            <person name="Sun S."/>
            <person name="Shen X."/>
            <person name="Li Y."/>
            <person name="Li Y."/>
            <person name="Wang S."/>
            <person name="Li R."/>
            <person name="Zhang H."/>
            <person name="Shen G."/>
            <person name="Guo B."/>
            <person name="Wei J."/>
            <person name="Xu J."/>
            <person name="St-Pierre B."/>
            <person name="Chen S."/>
            <person name="Sun C."/>
        </authorList>
    </citation>
    <scope>NUCLEOTIDE SEQUENCE [LARGE SCALE GENOMIC DNA]</scope>
</reference>
<protein>
    <submittedName>
        <fullName evidence="1">Uncharacterized protein</fullName>
    </submittedName>
</protein>
<sequence length="104" mass="11546">MLCDGTATLWRVRRDLKLRCLAGIDYEMPELLSEDLVMESELCPWSPIVALHVLLNSSVEAALMCLDSLRLPSCVGTPHVGSSISAVKATKEKCFLIIMYELFS</sequence>